<evidence type="ECO:0000256" key="7">
    <source>
        <dbReference type="SAM" id="MobiDB-lite"/>
    </source>
</evidence>
<dbReference type="GeneTree" id="ENSGT00940000160633"/>
<name>A0A8C7DKX6_ONCKI</name>
<dbReference type="GO" id="GO:0000981">
    <property type="term" value="F:DNA-binding transcription factor activity, RNA polymerase II-specific"/>
    <property type="evidence" value="ECO:0007669"/>
    <property type="project" value="InterPro"/>
</dbReference>
<keyword evidence="2 5" id="KW-0238">DNA-binding</keyword>
<evidence type="ECO:0000256" key="2">
    <source>
        <dbReference type="ARBA" id="ARBA00023125"/>
    </source>
</evidence>
<feature type="region of interest" description="Disordered" evidence="7">
    <location>
        <begin position="43"/>
        <end position="125"/>
    </location>
</feature>
<dbReference type="CDD" id="cd00086">
    <property type="entry name" value="homeodomain"/>
    <property type="match status" value="1"/>
</dbReference>
<dbReference type="Gene3D" id="1.10.10.60">
    <property type="entry name" value="Homeodomain-like"/>
    <property type="match status" value="1"/>
</dbReference>
<evidence type="ECO:0000256" key="1">
    <source>
        <dbReference type="ARBA" id="ARBA00004123"/>
    </source>
</evidence>
<feature type="domain" description="Homeobox" evidence="8">
    <location>
        <begin position="120"/>
        <end position="180"/>
    </location>
</feature>
<evidence type="ECO:0000256" key="6">
    <source>
        <dbReference type="RuleBase" id="RU000682"/>
    </source>
</evidence>
<dbReference type="Proteomes" id="UP000694557">
    <property type="component" value="Unassembled WGS sequence"/>
</dbReference>
<dbReference type="PANTHER" id="PTHR24329:SF340">
    <property type="entry name" value="ARISTALESS RELATED HOMEOBOX"/>
    <property type="match status" value="1"/>
</dbReference>
<dbReference type="GO" id="GO:0005634">
    <property type="term" value="C:nucleus"/>
    <property type="evidence" value="ECO:0007669"/>
    <property type="project" value="UniProtKB-SubCell"/>
</dbReference>
<proteinExistence type="predicted"/>
<dbReference type="InterPro" id="IPR001356">
    <property type="entry name" value="HD"/>
</dbReference>
<evidence type="ECO:0000256" key="5">
    <source>
        <dbReference type="PROSITE-ProRule" id="PRU00108"/>
    </source>
</evidence>
<dbReference type="FunFam" id="1.10.10.60:FF:000679">
    <property type="entry name" value="Homeobox protein aristaless"/>
    <property type="match status" value="1"/>
</dbReference>
<reference evidence="9" key="2">
    <citation type="submission" date="2025-09" db="UniProtKB">
        <authorList>
            <consortium name="Ensembl"/>
        </authorList>
    </citation>
    <scope>IDENTIFICATION</scope>
</reference>
<dbReference type="PROSITE" id="PS50071">
    <property type="entry name" value="HOMEOBOX_2"/>
    <property type="match status" value="1"/>
</dbReference>
<keyword evidence="4 5" id="KW-0539">Nucleus</keyword>
<evidence type="ECO:0000313" key="10">
    <source>
        <dbReference type="Proteomes" id="UP000694557"/>
    </source>
</evidence>
<evidence type="ECO:0000259" key="8">
    <source>
        <dbReference type="PROSITE" id="PS50071"/>
    </source>
</evidence>
<dbReference type="GeneID" id="109910044"/>
<dbReference type="GO" id="GO:0000977">
    <property type="term" value="F:RNA polymerase II transcription regulatory region sequence-specific DNA binding"/>
    <property type="evidence" value="ECO:0007669"/>
    <property type="project" value="TreeGrafter"/>
</dbReference>
<dbReference type="RefSeq" id="XP_020364782.2">
    <property type="nucleotide sequence ID" value="XM_020509193.2"/>
</dbReference>
<evidence type="ECO:0000256" key="3">
    <source>
        <dbReference type="ARBA" id="ARBA00023155"/>
    </source>
</evidence>
<organism evidence="9 10">
    <name type="scientific">Oncorhynchus kisutch</name>
    <name type="common">Coho salmon</name>
    <name type="synonym">Salmo kisutch</name>
    <dbReference type="NCBI Taxonomy" id="8019"/>
    <lineage>
        <taxon>Eukaryota</taxon>
        <taxon>Metazoa</taxon>
        <taxon>Chordata</taxon>
        <taxon>Craniata</taxon>
        <taxon>Vertebrata</taxon>
        <taxon>Euteleostomi</taxon>
        <taxon>Actinopterygii</taxon>
        <taxon>Neopterygii</taxon>
        <taxon>Teleostei</taxon>
        <taxon>Protacanthopterygii</taxon>
        <taxon>Salmoniformes</taxon>
        <taxon>Salmonidae</taxon>
        <taxon>Salmoninae</taxon>
        <taxon>Oncorhynchus</taxon>
    </lineage>
</organism>
<comment type="subcellular location">
    <subcellularLocation>
        <location evidence="1 5 6">Nucleus</location>
    </subcellularLocation>
</comment>
<evidence type="ECO:0000256" key="4">
    <source>
        <dbReference type="ARBA" id="ARBA00023242"/>
    </source>
</evidence>
<reference evidence="9" key="1">
    <citation type="submission" date="2025-08" db="UniProtKB">
        <authorList>
            <consortium name="Ensembl"/>
        </authorList>
    </citation>
    <scope>IDENTIFICATION</scope>
</reference>
<accession>A0A8C7DKX6</accession>
<dbReference type="KEGG" id="oki:109910044"/>
<dbReference type="InterPro" id="IPR009057">
    <property type="entry name" value="Homeodomain-like_sf"/>
</dbReference>
<dbReference type="PROSITE" id="PS00027">
    <property type="entry name" value="HOMEOBOX_1"/>
    <property type="match status" value="1"/>
</dbReference>
<dbReference type="Ensembl" id="ENSOKIT00005024282.1">
    <property type="protein sequence ID" value="ENSOKIP00005022871.1"/>
    <property type="gene ID" value="ENSOKIG00005010044.1"/>
</dbReference>
<keyword evidence="10" id="KW-1185">Reference proteome</keyword>
<feature type="compositionally biased region" description="Polar residues" evidence="7">
    <location>
        <begin position="94"/>
        <end position="117"/>
    </location>
</feature>
<dbReference type="SMART" id="SM00389">
    <property type="entry name" value="HOX"/>
    <property type="match status" value="1"/>
</dbReference>
<keyword evidence="3 5" id="KW-0371">Homeobox</keyword>
<dbReference type="PANTHER" id="PTHR24329">
    <property type="entry name" value="HOMEOBOX PROTEIN ARISTALESS"/>
    <property type="match status" value="1"/>
</dbReference>
<feature type="compositionally biased region" description="Basic and acidic residues" evidence="7">
    <location>
        <begin position="74"/>
        <end position="93"/>
    </location>
</feature>
<dbReference type="InterPro" id="IPR050649">
    <property type="entry name" value="Paired_Homeobox_TFs"/>
</dbReference>
<evidence type="ECO:0000313" key="9">
    <source>
        <dbReference type="Ensembl" id="ENSOKIP00005022871.1"/>
    </source>
</evidence>
<dbReference type="InterPro" id="IPR017970">
    <property type="entry name" value="Homeobox_CS"/>
</dbReference>
<feature type="DNA-binding region" description="Homeobox" evidence="5">
    <location>
        <begin position="122"/>
        <end position="181"/>
    </location>
</feature>
<dbReference type="AlphaFoldDB" id="A0A8C7DKX6"/>
<sequence length="306" mass="34202">MIETTMRGSSKPQSSHGLEKLPFASSYLIDSILSKGVRKDTGISREVDSMGPISLKETENQSNKSEQISIADHTAPEENKRTLQPQDTRKEVNTNRGTALGSNRNQTEQLKTPSSGGHSRKQRRYRTTFTNFQLEQLERAFCKSHYPDIFAREELATHLTLTEARVQVWFQNRRAKWRKNEKAGVLSSLPGLPLTNSLGVYLDVPLHQASLVEPSWGGARYTASVYAPDSVGNLVINTLAWASLCGHPFIHPNFSRFLTLLNPLGNTPTLMTKPTRISQASPAAMLDNDRRLLSTGHNKEHSVHMQ</sequence>
<protein>
    <submittedName>
        <fullName evidence="9">Homeobox protein ARX</fullName>
    </submittedName>
</protein>
<dbReference type="SUPFAM" id="SSF46689">
    <property type="entry name" value="Homeodomain-like"/>
    <property type="match status" value="1"/>
</dbReference>
<gene>
    <name evidence="9" type="primary">LOC109910044</name>
</gene>
<dbReference type="Pfam" id="PF00046">
    <property type="entry name" value="Homeodomain"/>
    <property type="match status" value="1"/>
</dbReference>